<dbReference type="Proteomes" id="UP000230233">
    <property type="component" value="Unassembled WGS sequence"/>
</dbReference>
<keyword evidence="2" id="KW-1185">Reference proteome</keyword>
<evidence type="ECO:0000313" key="2">
    <source>
        <dbReference type="Proteomes" id="UP000230233"/>
    </source>
</evidence>
<evidence type="ECO:0000313" key="1">
    <source>
        <dbReference type="EMBL" id="PIC14979.1"/>
    </source>
</evidence>
<gene>
    <name evidence="1" type="ORF">B9Z55_027105</name>
</gene>
<dbReference type="AlphaFoldDB" id="A0A2G5SJ94"/>
<proteinExistence type="predicted"/>
<dbReference type="EMBL" id="PDUG01000007">
    <property type="protein sequence ID" value="PIC14979.1"/>
    <property type="molecule type" value="Genomic_DNA"/>
</dbReference>
<comment type="caution">
    <text evidence="1">The sequence shown here is derived from an EMBL/GenBank/DDBJ whole genome shotgun (WGS) entry which is preliminary data.</text>
</comment>
<protein>
    <submittedName>
        <fullName evidence="1">Uncharacterized protein</fullName>
    </submittedName>
</protein>
<name>A0A2G5SJ94_9PELO</name>
<organism evidence="1 2">
    <name type="scientific">Caenorhabditis nigoni</name>
    <dbReference type="NCBI Taxonomy" id="1611254"/>
    <lineage>
        <taxon>Eukaryota</taxon>
        <taxon>Metazoa</taxon>
        <taxon>Ecdysozoa</taxon>
        <taxon>Nematoda</taxon>
        <taxon>Chromadorea</taxon>
        <taxon>Rhabditida</taxon>
        <taxon>Rhabditina</taxon>
        <taxon>Rhabditomorpha</taxon>
        <taxon>Rhabditoidea</taxon>
        <taxon>Rhabditidae</taxon>
        <taxon>Peloderinae</taxon>
        <taxon>Caenorhabditis</taxon>
    </lineage>
</organism>
<dbReference type="OrthoDB" id="10551109at2759"/>
<sequence>MARLSGQQRKTIPKRCGHVPFVIIESNYTHKGHNNIGRYYPNSTMDEEHLTLLNKCTNLKKLYIISVNVSDFTDEHFRDNEFRSLKELCLEGVHKHGLVDTSGVKEMSNCRGIRLWNTYKKVANRDDIAIGNVYKLPDACRSEEHSPILLRIQNEWLWINGVQMHSDQELERIRRSSTVSNSGTALHSTGISTGSDYNPIF</sequence>
<accession>A0A2G5SJ94</accession>
<reference evidence="2" key="1">
    <citation type="submission" date="2017-10" db="EMBL/GenBank/DDBJ databases">
        <title>Rapid genome shrinkage in a self-fertile nematode reveals novel sperm competition proteins.</title>
        <authorList>
            <person name="Yin D."/>
            <person name="Schwarz E.M."/>
            <person name="Thomas C.G."/>
            <person name="Felde R.L."/>
            <person name="Korf I.F."/>
            <person name="Cutter A.D."/>
            <person name="Schartner C.M."/>
            <person name="Ralston E.J."/>
            <person name="Meyer B.J."/>
            <person name="Haag E.S."/>
        </authorList>
    </citation>
    <scope>NUCLEOTIDE SEQUENCE [LARGE SCALE GENOMIC DNA]</scope>
    <source>
        <strain evidence="2">JU1422</strain>
    </source>
</reference>